<gene>
    <name evidence="3" type="ORF">CP968_05115</name>
    <name evidence="2" type="ORF">GCM10010371_21460</name>
</gene>
<dbReference type="EMBL" id="CP023701">
    <property type="protein sequence ID" value="QEU77742.1"/>
    <property type="molecule type" value="Genomic_DNA"/>
</dbReference>
<reference evidence="2" key="3">
    <citation type="submission" date="2020-09" db="EMBL/GenBank/DDBJ databases">
        <authorList>
            <person name="Sun Q."/>
            <person name="Ohkuma M."/>
        </authorList>
    </citation>
    <scope>NUCLEOTIDE SEQUENCE</scope>
    <source>
        <strain evidence="2">JCM 4834</strain>
    </source>
</reference>
<reference evidence="3 4" key="2">
    <citation type="submission" date="2017-09" db="EMBL/GenBank/DDBJ databases">
        <authorList>
            <person name="Lee N."/>
            <person name="Cho B.-K."/>
        </authorList>
    </citation>
    <scope>NUCLEOTIDE SEQUENCE [LARGE SCALE GENOMIC DNA]</scope>
    <source>
        <strain evidence="3 4">ATCC 27467</strain>
    </source>
</reference>
<dbReference type="AlphaFoldDB" id="A0A5P2UEV5"/>
<dbReference type="EMBL" id="BMVX01000007">
    <property type="protein sequence ID" value="GGZ61773.1"/>
    <property type="molecule type" value="Genomic_DNA"/>
</dbReference>
<evidence type="ECO:0000313" key="2">
    <source>
        <dbReference type="EMBL" id="GGZ61773.1"/>
    </source>
</evidence>
<protein>
    <recommendedName>
        <fullName evidence="5">HPr kinase/phosphorylase C-terminal domain-containing protein</fullName>
    </recommendedName>
</protein>
<feature type="region of interest" description="Disordered" evidence="1">
    <location>
        <begin position="313"/>
        <end position="339"/>
    </location>
</feature>
<keyword evidence="4" id="KW-1185">Reference proteome</keyword>
<evidence type="ECO:0008006" key="5">
    <source>
        <dbReference type="Google" id="ProtNLM"/>
    </source>
</evidence>
<proteinExistence type="predicted"/>
<reference evidence="2" key="1">
    <citation type="journal article" date="2014" name="Int. J. Syst. Evol. Microbiol.">
        <title>Complete genome sequence of Corynebacterium casei LMG S-19264T (=DSM 44701T), isolated from a smear-ripened cheese.</title>
        <authorList>
            <consortium name="US DOE Joint Genome Institute (JGI-PGF)"/>
            <person name="Walter F."/>
            <person name="Albersmeier A."/>
            <person name="Kalinowski J."/>
            <person name="Ruckert C."/>
        </authorList>
    </citation>
    <scope>NUCLEOTIDE SEQUENCE</scope>
    <source>
        <strain evidence="2">JCM 4834</strain>
    </source>
</reference>
<dbReference type="InterPro" id="IPR027417">
    <property type="entry name" value="P-loop_NTPase"/>
</dbReference>
<name>A0A5P2UEV5_9ACTN</name>
<organism evidence="3 4">
    <name type="scientific">Streptomyces subrutilus</name>
    <dbReference type="NCBI Taxonomy" id="36818"/>
    <lineage>
        <taxon>Bacteria</taxon>
        <taxon>Bacillati</taxon>
        <taxon>Actinomycetota</taxon>
        <taxon>Actinomycetes</taxon>
        <taxon>Kitasatosporales</taxon>
        <taxon>Streptomycetaceae</taxon>
        <taxon>Streptomyces</taxon>
    </lineage>
</organism>
<evidence type="ECO:0000313" key="3">
    <source>
        <dbReference type="EMBL" id="QEU77742.1"/>
    </source>
</evidence>
<dbReference type="KEGG" id="ssub:CP968_05115"/>
<sequence length="339" mass="36047">MAQHIDRLARPYLTVEPGPCGPGAWQVVAGAEPPEDAARETVTAQGEDSVRYAVDHPRRTVHHLAPGGEPWVVQSLLRATRAIHRSTAARQGMLFLHAGLVQLDGLGVALVGGSRAGKTTFVMASVLHGAGVMVCNDDVSLTAQPDGSGVLGAGWPRSVSVRLDTLDLLFGPEKARTVLSSLTHPANRTLGSLRASGVEEHGTALIYPWEYADLLDTRIGRSAGVDAIVHLSLADDPSETGVAEVPQAERAALLERHVLGLPNKHLNIFGHAPDGSGPGRTRDALTALPTFRFRYAFADAGREVARLAGHLRARVPSPRRSPEQRLTDRAAPAAPGHHR</sequence>
<evidence type="ECO:0000313" key="4">
    <source>
        <dbReference type="Proteomes" id="UP000326831"/>
    </source>
</evidence>
<dbReference type="SUPFAM" id="SSF53795">
    <property type="entry name" value="PEP carboxykinase-like"/>
    <property type="match status" value="1"/>
</dbReference>
<dbReference type="Proteomes" id="UP000326831">
    <property type="component" value="Chromosome"/>
</dbReference>
<evidence type="ECO:0000256" key="1">
    <source>
        <dbReference type="SAM" id="MobiDB-lite"/>
    </source>
</evidence>
<accession>A0A5P2UEV5</accession>
<dbReference type="Gene3D" id="3.40.50.300">
    <property type="entry name" value="P-loop containing nucleotide triphosphate hydrolases"/>
    <property type="match status" value="1"/>
</dbReference>
<dbReference type="Proteomes" id="UP000634660">
    <property type="component" value="Unassembled WGS sequence"/>
</dbReference>